<dbReference type="Gene3D" id="3.30.50.10">
    <property type="entry name" value="Erythroid Transcription Factor GATA-1, subunit A"/>
    <property type="match status" value="1"/>
</dbReference>
<dbReference type="PANTHER" id="PTHR24083">
    <property type="entry name" value="NUCLEAR HORMONE RECEPTOR"/>
    <property type="match status" value="1"/>
</dbReference>
<dbReference type="Gene3D" id="1.10.565.10">
    <property type="entry name" value="Retinoid X Receptor"/>
    <property type="match status" value="1"/>
</dbReference>
<evidence type="ECO:0000256" key="5">
    <source>
        <dbReference type="ARBA" id="ARBA00023015"/>
    </source>
</evidence>
<dbReference type="Proteomes" id="UP000887540">
    <property type="component" value="Unplaced"/>
</dbReference>
<evidence type="ECO:0000256" key="1">
    <source>
        <dbReference type="ARBA" id="ARBA00005993"/>
    </source>
</evidence>
<evidence type="ECO:0000256" key="7">
    <source>
        <dbReference type="ARBA" id="ARBA00023163"/>
    </source>
</evidence>
<protein>
    <submittedName>
        <fullName evidence="14">Nuclear receptor domain-containing protein</fullName>
    </submittedName>
</protein>
<evidence type="ECO:0000313" key="13">
    <source>
        <dbReference type="Proteomes" id="UP000887540"/>
    </source>
</evidence>
<keyword evidence="9" id="KW-0539">Nucleus</keyword>
<dbReference type="GO" id="GO:0008270">
    <property type="term" value="F:zinc ion binding"/>
    <property type="evidence" value="ECO:0007669"/>
    <property type="project" value="UniProtKB-KW"/>
</dbReference>
<feature type="domain" description="Nuclear receptor" evidence="11">
    <location>
        <begin position="56"/>
        <end position="129"/>
    </location>
</feature>
<comment type="similarity">
    <text evidence="1">Belongs to the nuclear hormone receptor family.</text>
</comment>
<feature type="compositionally biased region" description="Polar residues" evidence="10">
    <location>
        <begin position="8"/>
        <end position="32"/>
    </location>
</feature>
<dbReference type="PROSITE" id="PS51843">
    <property type="entry name" value="NR_LBD"/>
    <property type="match status" value="1"/>
</dbReference>
<dbReference type="PRINTS" id="PR00398">
    <property type="entry name" value="STRDHORMONER"/>
</dbReference>
<keyword evidence="3" id="KW-0863">Zinc-finger</keyword>
<dbReference type="GO" id="GO:0003700">
    <property type="term" value="F:DNA-binding transcription factor activity"/>
    <property type="evidence" value="ECO:0007669"/>
    <property type="project" value="InterPro"/>
</dbReference>
<keyword evidence="13" id="KW-1185">Reference proteome</keyword>
<dbReference type="SMART" id="SM00430">
    <property type="entry name" value="HOLI"/>
    <property type="match status" value="1"/>
</dbReference>
<keyword evidence="4" id="KW-0862">Zinc</keyword>
<dbReference type="GO" id="GO:0043565">
    <property type="term" value="F:sequence-specific DNA binding"/>
    <property type="evidence" value="ECO:0007669"/>
    <property type="project" value="InterPro"/>
</dbReference>
<evidence type="ECO:0000256" key="4">
    <source>
        <dbReference type="ARBA" id="ARBA00022833"/>
    </source>
</evidence>
<feature type="region of interest" description="Disordered" evidence="10">
    <location>
        <begin position="1"/>
        <end position="32"/>
    </location>
</feature>
<keyword evidence="7" id="KW-0804">Transcription</keyword>
<name>A0A914DPN4_9BILA</name>
<keyword evidence="2" id="KW-0479">Metal-binding</keyword>
<keyword evidence="5" id="KW-0805">Transcription regulation</keyword>
<dbReference type="Pfam" id="PF00104">
    <property type="entry name" value="Hormone_recep"/>
    <property type="match status" value="1"/>
</dbReference>
<keyword evidence="6" id="KW-0238">DNA-binding</keyword>
<organism evidence="13 14">
    <name type="scientific">Acrobeloides nanus</name>
    <dbReference type="NCBI Taxonomy" id="290746"/>
    <lineage>
        <taxon>Eukaryota</taxon>
        <taxon>Metazoa</taxon>
        <taxon>Ecdysozoa</taxon>
        <taxon>Nematoda</taxon>
        <taxon>Chromadorea</taxon>
        <taxon>Rhabditida</taxon>
        <taxon>Tylenchina</taxon>
        <taxon>Cephalobomorpha</taxon>
        <taxon>Cephaloboidea</taxon>
        <taxon>Cephalobidae</taxon>
        <taxon>Acrobeloides</taxon>
    </lineage>
</organism>
<dbReference type="SUPFAM" id="SSF57716">
    <property type="entry name" value="Glucocorticoid receptor-like (DNA-binding domain)"/>
    <property type="match status" value="1"/>
</dbReference>
<evidence type="ECO:0000256" key="6">
    <source>
        <dbReference type="ARBA" id="ARBA00023125"/>
    </source>
</evidence>
<evidence type="ECO:0000256" key="8">
    <source>
        <dbReference type="ARBA" id="ARBA00023170"/>
    </source>
</evidence>
<sequence>MVRRDGKPSTSLTVQHENTQNDQTPPLTPSLSKSYSKNIKSFTAPPSIVRTRDMKPEFCVICGGETKNYHYDVPSCDACKTFFRRSISTKKFYTCNLHRKCDYNAGDRCQSCRLDRCLMLGMNPEAIVLPKTSDFEKFRMKIVKRKRILEDQNQTILPKIRPTFEQTVYDKEIDGLVYLEFKLRRLRESSYNPTLEQGDIRSILQRPSELRNSDRYEKPHDWPISMEVLQQKFKLWLTNRIKGFFDDNVEKRNWLTEDLILVFEAAKTLPAFGQLDEDDKVVLLEYIGLANAILLECFYSVEKGSSTIVMPNGLVPIQMPKPGSSELNHLRSEAFCRCIEPLQRVGLDLVEYVLLKAVIYSYSCIPGLSRRGEKILIKEKEKYALVLLRYLQTKLGDTQGAKKYAEVIALMETFFYFGQRHQQLTIVMNSIVYPFKPPLPPFLEKILYK</sequence>
<dbReference type="SUPFAM" id="SSF48508">
    <property type="entry name" value="Nuclear receptor ligand-binding domain"/>
    <property type="match status" value="1"/>
</dbReference>
<evidence type="ECO:0000256" key="10">
    <source>
        <dbReference type="SAM" id="MobiDB-lite"/>
    </source>
</evidence>
<dbReference type="SMART" id="SM00399">
    <property type="entry name" value="ZnF_C4"/>
    <property type="match status" value="1"/>
</dbReference>
<dbReference type="PROSITE" id="PS51030">
    <property type="entry name" value="NUCLEAR_REC_DBD_2"/>
    <property type="match status" value="1"/>
</dbReference>
<dbReference type="AlphaFoldDB" id="A0A914DPN4"/>
<keyword evidence="8" id="KW-0675">Receptor</keyword>
<dbReference type="InterPro" id="IPR001723">
    <property type="entry name" value="Nuclear_hrmn_rcpt"/>
</dbReference>
<dbReference type="InterPro" id="IPR013088">
    <property type="entry name" value="Znf_NHR/GATA"/>
</dbReference>
<dbReference type="InterPro" id="IPR050274">
    <property type="entry name" value="Nuclear_hormone_rcpt_NR2"/>
</dbReference>
<reference evidence="14" key="1">
    <citation type="submission" date="2022-11" db="UniProtKB">
        <authorList>
            <consortium name="WormBaseParasite"/>
        </authorList>
    </citation>
    <scope>IDENTIFICATION</scope>
</reference>
<evidence type="ECO:0000259" key="12">
    <source>
        <dbReference type="PROSITE" id="PS51843"/>
    </source>
</evidence>
<dbReference type="PRINTS" id="PR00047">
    <property type="entry name" value="STROIDFINGER"/>
</dbReference>
<evidence type="ECO:0000256" key="3">
    <source>
        <dbReference type="ARBA" id="ARBA00022771"/>
    </source>
</evidence>
<evidence type="ECO:0000313" key="14">
    <source>
        <dbReference type="WBParaSite" id="ACRNAN_scaffold332.g30753.t2"/>
    </source>
</evidence>
<dbReference type="InterPro" id="IPR001628">
    <property type="entry name" value="Znf_hrmn_rcpt"/>
</dbReference>
<evidence type="ECO:0000256" key="9">
    <source>
        <dbReference type="ARBA" id="ARBA00023242"/>
    </source>
</evidence>
<dbReference type="InterPro" id="IPR000536">
    <property type="entry name" value="Nucl_hrmn_rcpt_lig-bd"/>
</dbReference>
<evidence type="ECO:0000259" key="11">
    <source>
        <dbReference type="PROSITE" id="PS51030"/>
    </source>
</evidence>
<evidence type="ECO:0000256" key="2">
    <source>
        <dbReference type="ARBA" id="ARBA00022723"/>
    </source>
</evidence>
<accession>A0A914DPN4</accession>
<dbReference type="Pfam" id="PF00105">
    <property type="entry name" value="zf-C4"/>
    <property type="match status" value="1"/>
</dbReference>
<dbReference type="InterPro" id="IPR035500">
    <property type="entry name" value="NHR-like_dom_sf"/>
</dbReference>
<feature type="domain" description="NR LBD" evidence="12">
    <location>
        <begin position="217"/>
        <end position="447"/>
    </location>
</feature>
<proteinExistence type="inferred from homology"/>
<dbReference type="WBParaSite" id="ACRNAN_scaffold332.g30753.t2">
    <property type="protein sequence ID" value="ACRNAN_scaffold332.g30753.t2"/>
    <property type="gene ID" value="ACRNAN_scaffold332.g30753"/>
</dbReference>